<keyword evidence="1" id="KW-0175">Coiled coil</keyword>
<dbReference type="Proteomes" id="UP000294564">
    <property type="component" value="Unassembled WGS sequence"/>
</dbReference>
<dbReference type="AlphaFoldDB" id="A0A4R2NPI0"/>
<dbReference type="EMBL" id="SLXM01000008">
    <property type="protein sequence ID" value="TCP23562.1"/>
    <property type="molecule type" value="Genomic_DNA"/>
</dbReference>
<accession>A0A4R2NPI0</accession>
<dbReference type="RefSeq" id="WP_132795379.1">
    <property type="nucleotide sequence ID" value="NZ_SLXM01000008.1"/>
</dbReference>
<keyword evidence="2" id="KW-0732">Signal</keyword>
<evidence type="ECO:0000313" key="3">
    <source>
        <dbReference type="EMBL" id="TCP23562.1"/>
    </source>
</evidence>
<dbReference type="OrthoDB" id="9808753at2"/>
<sequence length="455" mass="50879">MKKTILTFVLLCSITVINAQWTNTGDNTTSGKVTAKEYNFPNEYFDFSKMPRTQISPMSIKLFDDYNTYRPGGSSPDNNAYGTLLAINGRASHWENNIYFGAVSQKMYFRISKYALHTAENGVQGDYNNWRTLLDNMSDVKSSKLLKIEGNGLNYFSNGNLSVGTTTSKGRLHVNGSIYSQIGEGFKLFGDPDYFGQYKDGIIFQMEDVNATNGNTDGGFVFRGHTPTDGLSKEWMVIKTGGNVGIGTTTPDSKLDVAGVITSRSELRSKMSNPAILLDETDVPDKNWHIQVNGGDLKFYQVNDARSSWSQKMLLTSDGKLGIGTTTVPSNFKLAVAGKMISEEVTVKLQSTWPDYVFTNTYKLPTLEEVEQQISKNGHLANIPSAEEVEKNGIELGEMNKKLLEKIEELTLYTIQQQKEIKALKKQDSKLEKLEKENQELKDRLSKIEEMLSKK</sequence>
<comment type="caution">
    <text evidence="3">The sequence shown here is derived from an EMBL/GenBank/DDBJ whole genome shotgun (WGS) entry which is preliminary data.</text>
</comment>
<feature type="signal peptide" evidence="2">
    <location>
        <begin position="1"/>
        <end position="19"/>
    </location>
</feature>
<proteinExistence type="predicted"/>
<name>A0A4R2NPI0_9FLAO</name>
<evidence type="ECO:0000256" key="1">
    <source>
        <dbReference type="SAM" id="Coils"/>
    </source>
</evidence>
<evidence type="ECO:0000256" key="2">
    <source>
        <dbReference type="SAM" id="SignalP"/>
    </source>
</evidence>
<keyword evidence="4" id="KW-1185">Reference proteome</keyword>
<organism evidence="3 4">
    <name type="scientific">Tenacibaculum skagerrakense</name>
    <dbReference type="NCBI Taxonomy" id="186571"/>
    <lineage>
        <taxon>Bacteria</taxon>
        <taxon>Pseudomonadati</taxon>
        <taxon>Bacteroidota</taxon>
        <taxon>Flavobacteriia</taxon>
        <taxon>Flavobacteriales</taxon>
        <taxon>Flavobacteriaceae</taxon>
        <taxon>Tenacibaculum</taxon>
    </lineage>
</organism>
<gene>
    <name evidence="3" type="ORF">EV195_10831</name>
</gene>
<evidence type="ECO:0000313" key="4">
    <source>
        <dbReference type="Proteomes" id="UP000294564"/>
    </source>
</evidence>
<protein>
    <submittedName>
        <fullName evidence="3">Uncharacterized protein</fullName>
    </submittedName>
</protein>
<feature type="chain" id="PRO_5020595557" evidence="2">
    <location>
        <begin position="20"/>
        <end position="455"/>
    </location>
</feature>
<reference evidence="3 4" key="1">
    <citation type="submission" date="2019-03" db="EMBL/GenBank/DDBJ databases">
        <title>Genomic Encyclopedia of Type Strains, Phase IV (KMG-IV): sequencing the most valuable type-strain genomes for metagenomic binning, comparative biology and taxonomic classification.</title>
        <authorList>
            <person name="Goeker M."/>
        </authorList>
    </citation>
    <scope>NUCLEOTIDE SEQUENCE [LARGE SCALE GENOMIC DNA]</scope>
    <source>
        <strain evidence="3 4">DSM 14836</strain>
    </source>
</reference>
<feature type="coiled-coil region" evidence="1">
    <location>
        <begin position="417"/>
        <end position="454"/>
    </location>
</feature>